<accession>A0AA36MA42</accession>
<dbReference type="EMBL" id="CATQJL010000305">
    <property type="protein sequence ID" value="CAJ0604296.1"/>
    <property type="molecule type" value="Genomic_DNA"/>
</dbReference>
<name>A0AA36MA42_CYLNA</name>
<evidence type="ECO:0000256" key="1">
    <source>
        <dbReference type="SAM" id="SignalP"/>
    </source>
</evidence>
<keyword evidence="1" id="KW-0732">Signal</keyword>
<protein>
    <submittedName>
        <fullName evidence="2">Uncharacterized protein</fullName>
    </submittedName>
</protein>
<gene>
    <name evidence="2" type="ORF">CYNAS_LOCUS16279</name>
</gene>
<reference evidence="2" key="1">
    <citation type="submission" date="2023-07" db="EMBL/GenBank/DDBJ databases">
        <authorList>
            <consortium name="CYATHOMIX"/>
        </authorList>
    </citation>
    <scope>NUCLEOTIDE SEQUENCE</scope>
    <source>
        <strain evidence="2">N/A</strain>
    </source>
</reference>
<keyword evidence="3" id="KW-1185">Reference proteome</keyword>
<evidence type="ECO:0000313" key="2">
    <source>
        <dbReference type="EMBL" id="CAJ0604296.1"/>
    </source>
</evidence>
<dbReference type="AlphaFoldDB" id="A0AA36MA42"/>
<feature type="signal peptide" evidence="1">
    <location>
        <begin position="1"/>
        <end position="15"/>
    </location>
</feature>
<sequence>MWRVFLLAIVALCLADQCTTVTETYGGLPGDASPEFVKAMENALGRKLTPDELLMKVIVSDRTSPKITVYGVVEANKITWEFDGPDMKNATRVLFFKPFEELGKCRPDALFIQIQTKPFPFEELTVSKQKI</sequence>
<organism evidence="2 3">
    <name type="scientific">Cylicocyclus nassatus</name>
    <name type="common">Nematode worm</name>
    <dbReference type="NCBI Taxonomy" id="53992"/>
    <lineage>
        <taxon>Eukaryota</taxon>
        <taxon>Metazoa</taxon>
        <taxon>Ecdysozoa</taxon>
        <taxon>Nematoda</taxon>
        <taxon>Chromadorea</taxon>
        <taxon>Rhabditida</taxon>
        <taxon>Rhabditina</taxon>
        <taxon>Rhabditomorpha</taxon>
        <taxon>Strongyloidea</taxon>
        <taxon>Strongylidae</taxon>
        <taxon>Cylicocyclus</taxon>
    </lineage>
</organism>
<dbReference type="Proteomes" id="UP001176961">
    <property type="component" value="Unassembled WGS sequence"/>
</dbReference>
<comment type="caution">
    <text evidence="2">The sequence shown here is derived from an EMBL/GenBank/DDBJ whole genome shotgun (WGS) entry which is preliminary data.</text>
</comment>
<feature type="chain" id="PRO_5041286127" evidence="1">
    <location>
        <begin position="16"/>
        <end position="131"/>
    </location>
</feature>
<evidence type="ECO:0000313" key="3">
    <source>
        <dbReference type="Proteomes" id="UP001176961"/>
    </source>
</evidence>
<proteinExistence type="predicted"/>